<dbReference type="STRING" id="691883.A0A058ZBK5"/>
<dbReference type="PROSITE" id="PS01351">
    <property type="entry name" value="MAPK"/>
    <property type="match status" value="1"/>
</dbReference>
<accession>A0A058ZBK5</accession>
<dbReference type="OrthoDB" id="192887at2759"/>
<feature type="compositionally biased region" description="Low complexity" evidence="8">
    <location>
        <begin position="10"/>
        <end position="30"/>
    </location>
</feature>
<feature type="compositionally biased region" description="Polar residues" evidence="8">
    <location>
        <begin position="631"/>
        <end position="643"/>
    </location>
</feature>
<dbReference type="PANTHER" id="PTHR24055">
    <property type="entry name" value="MITOGEN-ACTIVATED PROTEIN KINASE"/>
    <property type="match status" value="1"/>
</dbReference>
<dbReference type="GO" id="GO:0005524">
    <property type="term" value="F:ATP binding"/>
    <property type="evidence" value="ECO:0007669"/>
    <property type="project" value="UniProtKB-UniRule"/>
</dbReference>
<feature type="region of interest" description="Disordered" evidence="8">
    <location>
        <begin position="1"/>
        <end position="161"/>
    </location>
</feature>
<dbReference type="SMART" id="SM00220">
    <property type="entry name" value="S_TKc"/>
    <property type="match status" value="1"/>
</dbReference>
<organism evidence="10">
    <name type="scientific">Fonticula alba</name>
    <name type="common">Slime mold</name>
    <dbReference type="NCBI Taxonomy" id="691883"/>
    <lineage>
        <taxon>Eukaryota</taxon>
        <taxon>Rotosphaerida</taxon>
        <taxon>Fonticulaceae</taxon>
        <taxon>Fonticula</taxon>
    </lineage>
</organism>
<dbReference type="InterPro" id="IPR050117">
    <property type="entry name" value="MAPK"/>
</dbReference>
<dbReference type="InterPro" id="IPR011009">
    <property type="entry name" value="Kinase-like_dom_sf"/>
</dbReference>
<dbReference type="eggNOG" id="KOG0660">
    <property type="taxonomic scope" value="Eukaryota"/>
</dbReference>
<evidence type="ECO:0000259" key="9">
    <source>
        <dbReference type="PROSITE" id="PS50011"/>
    </source>
</evidence>
<keyword evidence="3 6" id="KW-0547">Nucleotide-binding</keyword>
<keyword evidence="5 6" id="KW-0067">ATP-binding</keyword>
<keyword evidence="11" id="KW-1185">Reference proteome</keyword>
<dbReference type="AlphaFoldDB" id="A0A058ZBK5"/>
<dbReference type="InterPro" id="IPR008271">
    <property type="entry name" value="Ser/Thr_kinase_AS"/>
</dbReference>
<dbReference type="FunFam" id="3.30.200.20:FF:000046">
    <property type="entry name" value="Mitogen-activated protein kinase"/>
    <property type="match status" value="1"/>
</dbReference>
<dbReference type="PROSITE" id="PS00108">
    <property type="entry name" value="PROTEIN_KINASE_ST"/>
    <property type="match status" value="1"/>
</dbReference>
<dbReference type="OMA" id="VENCHVA"/>
<dbReference type="Gene3D" id="1.10.510.10">
    <property type="entry name" value="Transferase(Phosphotransferase) domain 1"/>
    <property type="match status" value="1"/>
</dbReference>
<evidence type="ECO:0000313" key="11">
    <source>
        <dbReference type="Proteomes" id="UP000030693"/>
    </source>
</evidence>
<dbReference type="InterPro" id="IPR017441">
    <property type="entry name" value="Protein_kinase_ATP_BS"/>
</dbReference>
<feature type="binding site" evidence="6">
    <location>
        <position position="266"/>
    </location>
    <ligand>
        <name>ATP</name>
        <dbReference type="ChEBI" id="CHEBI:30616"/>
    </ligand>
</feature>
<dbReference type="SUPFAM" id="SSF56112">
    <property type="entry name" value="Protein kinase-like (PK-like)"/>
    <property type="match status" value="1"/>
</dbReference>
<dbReference type="EC" id="2.7.11.24" evidence="7"/>
<reference evidence="10" key="1">
    <citation type="submission" date="2013-04" db="EMBL/GenBank/DDBJ databases">
        <title>The Genome Sequence of Fonticula alba ATCC 38817.</title>
        <authorList>
            <consortium name="The Broad Institute Genomics Platform"/>
            <person name="Russ C."/>
            <person name="Cuomo C."/>
            <person name="Burger G."/>
            <person name="Gray M.W."/>
            <person name="Holland P.W.H."/>
            <person name="King N."/>
            <person name="Lang F.B.F."/>
            <person name="Roger A.J."/>
            <person name="Ruiz-Trillo I."/>
            <person name="Brown M."/>
            <person name="Walker B."/>
            <person name="Young S."/>
            <person name="Zeng Q."/>
            <person name="Gargeya S."/>
            <person name="Fitzgerald M."/>
            <person name="Haas B."/>
            <person name="Abouelleil A."/>
            <person name="Allen A.W."/>
            <person name="Alvarado L."/>
            <person name="Arachchi H.M."/>
            <person name="Berlin A.M."/>
            <person name="Chapman S.B."/>
            <person name="Gainer-Dewar J."/>
            <person name="Goldberg J."/>
            <person name="Griggs A."/>
            <person name="Gujja S."/>
            <person name="Hansen M."/>
            <person name="Howarth C."/>
            <person name="Imamovic A."/>
            <person name="Ireland A."/>
            <person name="Larimer J."/>
            <person name="McCowan C."/>
            <person name="Murphy C."/>
            <person name="Pearson M."/>
            <person name="Poon T.W."/>
            <person name="Priest M."/>
            <person name="Roberts A."/>
            <person name="Saif S."/>
            <person name="Shea T."/>
            <person name="Sisk P."/>
            <person name="Sykes S."/>
            <person name="Wortman J."/>
            <person name="Nusbaum C."/>
            <person name="Birren B."/>
        </authorList>
    </citation>
    <scope>NUCLEOTIDE SEQUENCE [LARGE SCALE GENOMIC DNA]</scope>
    <source>
        <strain evidence="10">ATCC 38817</strain>
    </source>
</reference>
<dbReference type="GeneID" id="20526982"/>
<dbReference type="FunFam" id="1.10.510.10:FF:000013">
    <property type="entry name" value="Mitogen-activated protein kinase"/>
    <property type="match status" value="1"/>
</dbReference>
<protein>
    <recommendedName>
        <fullName evidence="7">Mitogen-activated protein kinase</fullName>
        <ecNumber evidence="7">2.7.11.24</ecNumber>
    </recommendedName>
</protein>
<comment type="catalytic activity">
    <reaction evidence="7">
        <text>L-threonyl-[protein] + ATP = O-phospho-L-threonyl-[protein] + ADP + H(+)</text>
        <dbReference type="Rhea" id="RHEA:46608"/>
        <dbReference type="Rhea" id="RHEA-COMP:11060"/>
        <dbReference type="Rhea" id="RHEA-COMP:11605"/>
        <dbReference type="ChEBI" id="CHEBI:15378"/>
        <dbReference type="ChEBI" id="CHEBI:30013"/>
        <dbReference type="ChEBI" id="CHEBI:30616"/>
        <dbReference type="ChEBI" id="CHEBI:61977"/>
        <dbReference type="ChEBI" id="CHEBI:456216"/>
        <dbReference type="EC" id="2.7.11.24"/>
    </reaction>
</comment>
<evidence type="ECO:0000256" key="7">
    <source>
        <dbReference type="RuleBase" id="RU361165"/>
    </source>
</evidence>
<keyword evidence="2 7" id="KW-0808">Transferase</keyword>
<evidence type="ECO:0000256" key="4">
    <source>
        <dbReference type="ARBA" id="ARBA00022777"/>
    </source>
</evidence>
<dbReference type="PROSITE" id="PS50011">
    <property type="entry name" value="PROTEIN_KINASE_DOM"/>
    <property type="match status" value="1"/>
</dbReference>
<feature type="compositionally biased region" description="Low complexity" evidence="8">
    <location>
        <begin position="111"/>
        <end position="121"/>
    </location>
</feature>
<evidence type="ECO:0000256" key="8">
    <source>
        <dbReference type="SAM" id="MobiDB-lite"/>
    </source>
</evidence>
<feature type="region of interest" description="Disordered" evidence="8">
    <location>
        <begin position="604"/>
        <end position="677"/>
    </location>
</feature>
<dbReference type="Pfam" id="PF00069">
    <property type="entry name" value="Pkinase"/>
    <property type="match status" value="1"/>
</dbReference>
<sequence length="677" mass="72556">MSSFDQHQRPPAQQASTASSQQASAVPTAAGGYQPGAPPFHPGATPFATEHHQQMQQHGQGHTSAAAAAAGQAAHSQQMNAPAPSGDGGPSTYHIPYSRHQSYGGTGPAAGGAQYPQGQAPSSAAGPRAVGAAGTGSKPSAYAPGQQPRMPPTSGMASAVSSSAYQVHPGVASGTGASSAAALQHRSISGQLYHSAGRPAGYQQQHLQHPVSTMPAPPVTISVNVGGTNFEVDPKFQIIKAIGQGAYGVVVSAINTQTGKKVAIKKIANAFHHLTDAKRTLREIKLLRYFNHENIISIDEILRPPCLAKFNDVYIISELMDTDLHQIVGSSQPLTDDHCQYFIYQILRGLKYIHSANVLHRDLKPSNILLNGNCDLKICDFGLARVANQSASPSISALTEYVATRWYRAPEIMLGWCPYTKAIDVWSVGCILVEILARRPLFPGRDYIHQLNLITELTGTPDESLIARVHNPRAQTFLRSLPPRNKMSLRDLLPNASDLAIDLAERMLNFDPAKRITVEDALRHPYLAALHDPTDEPEAPAIFDLDWDSVSKCVKSVRNQVFLEMLAFHPEAAEPGFDVASQTIGSTPVSQSSSSANIAAMGGAGVGRAPAPQHYPQHYSGTVPGAGGRTSMMSTPGTGATSYHPQQHQQQHQQQQQQQQQPSHHHHATGSHQYSRM</sequence>
<name>A0A058ZBK5_FONAL</name>
<evidence type="ECO:0000256" key="6">
    <source>
        <dbReference type="PROSITE-ProRule" id="PRU10141"/>
    </source>
</evidence>
<evidence type="ECO:0000256" key="5">
    <source>
        <dbReference type="ARBA" id="ARBA00022840"/>
    </source>
</evidence>
<evidence type="ECO:0000256" key="1">
    <source>
        <dbReference type="ARBA" id="ARBA00022527"/>
    </source>
</evidence>
<feature type="compositionally biased region" description="Low complexity" evidence="8">
    <location>
        <begin position="644"/>
        <end position="662"/>
    </location>
</feature>
<feature type="domain" description="Protein kinase" evidence="9">
    <location>
        <begin position="236"/>
        <end position="527"/>
    </location>
</feature>
<evidence type="ECO:0000313" key="10">
    <source>
        <dbReference type="EMBL" id="KCV71311.1"/>
    </source>
</evidence>
<dbReference type="EMBL" id="KB932203">
    <property type="protein sequence ID" value="KCV71311.1"/>
    <property type="molecule type" value="Genomic_DNA"/>
</dbReference>
<dbReference type="Gene3D" id="3.30.200.20">
    <property type="entry name" value="Phosphorylase Kinase, domain 1"/>
    <property type="match status" value="1"/>
</dbReference>
<comment type="activity regulation">
    <text evidence="7">Activated by threonine and tyrosine phosphorylation.</text>
</comment>
<dbReference type="GO" id="GO:0004707">
    <property type="term" value="F:MAP kinase activity"/>
    <property type="evidence" value="ECO:0007669"/>
    <property type="project" value="UniProtKB-EC"/>
</dbReference>
<dbReference type="RefSeq" id="XP_009494434.1">
    <property type="nucleotide sequence ID" value="XM_009496159.1"/>
</dbReference>
<dbReference type="PROSITE" id="PS00107">
    <property type="entry name" value="PROTEIN_KINASE_ATP"/>
    <property type="match status" value="1"/>
</dbReference>
<keyword evidence="4 7" id="KW-0418">Kinase</keyword>
<dbReference type="InterPro" id="IPR003527">
    <property type="entry name" value="MAP_kinase_CS"/>
</dbReference>
<feature type="compositionally biased region" description="Low complexity" evidence="8">
    <location>
        <begin position="54"/>
        <end position="78"/>
    </location>
</feature>
<dbReference type="InterPro" id="IPR000719">
    <property type="entry name" value="Prot_kinase_dom"/>
</dbReference>
<evidence type="ECO:0000256" key="2">
    <source>
        <dbReference type="ARBA" id="ARBA00022679"/>
    </source>
</evidence>
<keyword evidence="1 7" id="KW-0723">Serine/threonine-protein kinase</keyword>
<proteinExistence type="inferred from homology"/>
<comment type="cofactor">
    <cofactor evidence="7">
        <name>Mg(2+)</name>
        <dbReference type="ChEBI" id="CHEBI:18420"/>
    </cofactor>
</comment>
<comment type="similarity">
    <text evidence="7">Belongs to the protein kinase superfamily. Ser/Thr protein kinase family. MAP kinase subfamily.</text>
</comment>
<gene>
    <name evidence="10" type="ORF">H696_02257</name>
</gene>
<keyword evidence="7" id="KW-0460">Magnesium</keyword>
<dbReference type="Proteomes" id="UP000030693">
    <property type="component" value="Unassembled WGS sequence"/>
</dbReference>
<evidence type="ECO:0000256" key="3">
    <source>
        <dbReference type="ARBA" id="ARBA00022741"/>
    </source>
</evidence>